<feature type="active site" evidence="6">
    <location>
        <position position="15"/>
    </location>
</feature>
<comment type="caution">
    <text evidence="7">The sequence shown here is derived from an EMBL/GenBank/DDBJ whole genome shotgun (WGS) entry which is preliminary data.</text>
</comment>
<gene>
    <name evidence="7" type="ORF">PL8927_900210</name>
</gene>
<dbReference type="HAMAP" id="MF_02101">
    <property type="entry name" value="DHNA_CoA_hydrolase"/>
    <property type="match status" value="1"/>
</dbReference>
<dbReference type="UniPathway" id="UPA01057">
    <property type="reaction ID" value="UER01033"/>
</dbReference>
<dbReference type="CDD" id="cd00586">
    <property type="entry name" value="4HBT"/>
    <property type="match status" value="1"/>
</dbReference>
<evidence type="ECO:0000256" key="3">
    <source>
        <dbReference type="ARBA" id="ARBA00022729"/>
    </source>
</evidence>
<keyword evidence="3" id="KW-0732">Signal</keyword>
<name>A0A7Z9E4B8_9CYAN</name>
<dbReference type="InterPro" id="IPR022829">
    <property type="entry name" value="DHNA_CoA_hydrolase"/>
</dbReference>
<dbReference type="GO" id="GO:0030198">
    <property type="term" value="P:extracellular matrix organization"/>
    <property type="evidence" value="ECO:0007669"/>
    <property type="project" value="TreeGrafter"/>
</dbReference>
<dbReference type="OrthoDB" id="9800856at2"/>
<dbReference type="EMBL" id="CZCU02000169">
    <property type="protein sequence ID" value="VXD25972.1"/>
    <property type="molecule type" value="Genomic_DNA"/>
</dbReference>
<keyword evidence="5" id="KW-0482">Metalloprotease</keyword>
<comment type="pathway">
    <text evidence="6">Cofactor biosynthesis; phylloquinone biosynthesis.</text>
</comment>
<dbReference type="GO" id="GO:0042372">
    <property type="term" value="P:phylloquinone biosynthetic process"/>
    <property type="evidence" value="ECO:0007669"/>
    <property type="project" value="UniProtKB-UniRule"/>
</dbReference>
<dbReference type="SUPFAM" id="SSF54637">
    <property type="entry name" value="Thioesterase/thiol ester dehydrase-isomerase"/>
    <property type="match status" value="1"/>
</dbReference>
<dbReference type="GO" id="GO:0061522">
    <property type="term" value="F:1,4-dihydroxy-2-naphthoyl-CoA thioesterase activity"/>
    <property type="evidence" value="ECO:0007669"/>
    <property type="project" value="UniProtKB-EC"/>
</dbReference>
<dbReference type="Pfam" id="PF13279">
    <property type="entry name" value="4HBT_2"/>
    <property type="match status" value="1"/>
</dbReference>
<evidence type="ECO:0000313" key="8">
    <source>
        <dbReference type="Proteomes" id="UP000184550"/>
    </source>
</evidence>
<dbReference type="InterPro" id="IPR029069">
    <property type="entry name" value="HotDog_dom_sf"/>
</dbReference>
<dbReference type="EC" id="3.1.2.28" evidence="6"/>
<dbReference type="InterPro" id="IPR036375">
    <property type="entry name" value="Hemopexin-like_dom_sf"/>
</dbReference>
<dbReference type="PROSITE" id="PS51642">
    <property type="entry name" value="HEMOPEXIN_2"/>
    <property type="match status" value="4"/>
</dbReference>
<dbReference type="SMART" id="SM00120">
    <property type="entry name" value="HX"/>
    <property type="match status" value="4"/>
</dbReference>
<dbReference type="PANTHER" id="PTHR10201:SF291">
    <property type="entry name" value="MATRIX METALLOPROTEINASE 1, ISOFORM C-RELATED"/>
    <property type="match status" value="1"/>
</dbReference>
<evidence type="ECO:0000313" key="7">
    <source>
        <dbReference type="EMBL" id="VXD25972.1"/>
    </source>
</evidence>
<dbReference type="Gene3D" id="3.10.129.10">
    <property type="entry name" value="Hotdog Thioesterase"/>
    <property type="match status" value="1"/>
</dbReference>
<dbReference type="Pfam" id="PF00045">
    <property type="entry name" value="Hemopexin"/>
    <property type="match status" value="4"/>
</dbReference>
<organism evidence="7 8">
    <name type="scientific">Planktothrix serta PCC 8927</name>
    <dbReference type="NCBI Taxonomy" id="671068"/>
    <lineage>
        <taxon>Bacteria</taxon>
        <taxon>Bacillati</taxon>
        <taxon>Cyanobacteriota</taxon>
        <taxon>Cyanophyceae</taxon>
        <taxon>Oscillatoriophycideae</taxon>
        <taxon>Oscillatoriales</taxon>
        <taxon>Microcoleaceae</taxon>
        <taxon>Planktothrix</taxon>
    </lineage>
</organism>
<evidence type="ECO:0000256" key="4">
    <source>
        <dbReference type="ARBA" id="ARBA00022801"/>
    </source>
</evidence>
<dbReference type="GO" id="GO:0004222">
    <property type="term" value="F:metalloendopeptidase activity"/>
    <property type="evidence" value="ECO:0007669"/>
    <property type="project" value="TreeGrafter"/>
</dbReference>
<comment type="similarity">
    <text evidence="2">Belongs to the peptidase M10A family.</text>
</comment>
<dbReference type="GO" id="GO:0030574">
    <property type="term" value="P:collagen catabolic process"/>
    <property type="evidence" value="ECO:0007669"/>
    <property type="project" value="TreeGrafter"/>
</dbReference>
<protein>
    <recommendedName>
        <fullName evidence="6">1,4-dihydroxy-2-naphthoyl-CoA hydrolase</fullName>
        <shortName evidence="6">DHNA-CoA hydrolase</shortName>
        <ecNumber evidence="6">3.1.2.28</ecNumber>
    </recommendedName>
    <alternativeName>
        <fullName evidence="6">DHNA-CoA thioesterase</fullName>
    </alternativeName>
</protein>
<evidence type="ECO:0000256" key="1">
    <source>
        <dbReference type="ARBA" id="ARBA00001947"/>
    </source>
</evidence>
<dbReference type="Proteomes" id="UP000184550">
    <property type="component" value="Unassembled WGS sequence"/>
</dbReference>
<dbReference type="SUPFAM" id="SSF50923">
    <property type="entry name" value="Hemopexin-like domain"/>
    <property type="match status" value="1"/>
</dbReference>
<comment type="pathway">
    <text evidence="6">Quinol/quinone metabolism; 1,4-dihydroxy-2-naphthoate biosynthesis; 1,4-dihydroxy-2-naphthoate from chorismate: step 7/7.</text>
</comment>
<dbReference type="UniPathway" id="UPA00995"/>
<evidence type="ECO:0000256" key="6">
    <source>
        <dbReference type="HAMAP-Rule" id="MF_02101"/>
    </source>
</evidence>
<comment type="function">
    <text evidence="6">Catalyzes the hydrolysis of 1,4-dihydroxy-2-naphthoyl-CoA (DHNA-CoA) to 1,4-dihydroxy-2-naphthoate (DHNA), a reaction involved in phylloquinone (vitamin K1) biosynthesis.</text>
</comment>
<dbReference type="PANTHER" id="PTHR10201">
    <property type="entry name" value="MATRIX METALLOPROTEINASE"/>
    <property type="match status" value="1"/>
</dbReference>
<comment type="catalytic activity">
    <reaction evidence="6">
        <text>1,4-dihydroxy-2-naphthoyl-CoA + H2O = 1,4-dihydroxy-2-naphthoate + CoA + H(+)</text>
        <dbReference type="Rhea" id="RHEA:26309"/>
        <dbReference type="ChEBI" id="CHEBI:11173"/>
        <dbReference type="ChEBI" id="CHEBI:15377"/>
        <dbReference type="ChEBI" id="CHEBI:15378"/>
        <dbReference type="ChEBI" id="CHEBI:57287"/>
        <dbReference type="ChEBI" id="CHEBI:58897"/>
        <dbReference type="EC" id="3.1.2.28"/>
    </reaction>
</comment>
<keyword evidence="5" id="KW-0645">Protease</keyword>
<proteinExistence type="inferred from homology"/>
<dbReference type="InterPro" id="IPR018487">
    <property type="entry name" value="Hemopexin-like_repeat"/>
</dbReference>
<accession>A0A7Z9E4B8</accession>
<evidence type="ECO:0000256" key="2">
    <source>
        <dbReference type="ARBA" id="ARBA00010370"/>
    </source>
</evidence>
<evidence type="ECO:0000256" key="5">
    <source>
        <dbReference type="ARBA" id="ARBA00023049"/>
    </source>
</evidence>
<dbReference type="RefSeq" id="WP_083627074.1">
    <property type="nucleotide sequence ID" value="NZ_LR734888.1"/>
</dbReference>
<keyword evidence="4 6" id="KW-0378">Hydrolase</keyword>
<dbReference type="Gene3D" id="2.110.10.10">
    <property type="entry name" value="Hemopexin-like domain"/>
    <property type="match status" value="3"/>
</dbReference>
<sequence>MTYIYSRIVRFQDTDAAGVVYFSNILAMCHEAYEASLTTAEINLKKFFVNSDFAIPIVHATIDFKFPIFCGDQLIIESTPEFLNDNSFKIKYKILLDSSYQLIAQASTKHICIDPKTRQRQNLPPEIINWLEWGKAAFLMADLDTVLIWKDGNAYFFKDNQYISYNLEHHCIESGYPQKIEQGIGASFPVSFYQGIDAGLLWNNGKAFFFKEDEYISFDLYQNQVEPGYPQKLKSGNWLGWPHHFYQGIDAAVLWNNGKAYFFKGDEYIQYDIYKEITDRGYPKKIKEELGKEWPSSFTKGIDAAITINYRKAFLFKKDEYIVYDINKKSIDPGYPKKINENWSIFSSKLH</sequence>
<keyword evidence="8" id="KW-1185">Reference proteome</keyword>
<dbReference type="AlphaFoldDB" id="A0A7Z9E4B8"/>
<comment type="similarity">
    <text evidence="6">Belongs to the 4-hydroxybenzoyl-CoA thioesterase family. DHNA-CoA hydrolase subfamily.</text>
</comment>
<comment type="cofactor">
    <cofactor evidence="1">
        <name>Zn(2+)</name>
        <dbReference type="ChEBI" id="CHEBI:29105"/>
    </cofactor>
</comment>
<reference evidence="7" key="1">
    <citation type="submission" date="2019-10" db="EMBL/GenBank/DDBJ databases">
        <authorList>
            <consortium name="Genoscope - CEA"/>
            <person name="William W."/>
        </authorList>
    </citation>
    <scope>NUCLEOTIDE SEQUENCE [LARGE SCALE GENOMIC DNA]</scope>
    <source>
        <strain evidence="7">BBR_PRJEB10992</strain>
    </source>
</reference>